<feature type="transmembrane region" description="Helical" evidence="6">
    <location>
        <begin position="96"/>
        <end position="114"/>
    </location>
</feature>
<evidence type="ECO:0000259" key="7">
    <source>
        <dbReference type="PROSITE" id="PS50850"/>
    </source>
</evidence>
<keyword evidence="5 6" id="KW-0472">Membrane</keyword>
<comment type="subcellular location">
    <subcellularLocation>
        <location evidence="1">Cell membrane</location>
        <topology evidence="1">Multi-pass membrane protein</topology>
    </subcellularLocation>
</comment>
<dbReference type="InterPro" id="IPR036259">
    <property type="entry name" value="MFS_trans_sf"/>
</dbReference>
<evidence type="ECO:0000313" key="9">
    <source>
        <dbReference type="Proteomes" id="UP000199645"/>
    </source>
</evidence>
<dbReference type="Gene3D" id="1.20.1250.20">
    <property type="entry name" value="MFS general substrate transporter like domains"/>
    <property type="match status" value="1"/>
</dbReference>
<dbReference type="GO" id="GO:0005886">
    <property type="term" value="C:plasma membrane"/>
    <property type="evidence" value="ECO:0007669"/>
    <property type="project" value="UniProtKB-SubCell"/>
</dbReference>
<name>A0A1I2GWD4_9ACTN</name>
<evidence type="ECO:0000256" key="4">
    <source>
        <dbReference type="ARBA" id="ARBA00022989"/>
    </source>
</evidence>
<organism evidence="8 9">
    <name type="scientific">Actinoplanes philippinensis</name>
    <dbReference type="NCBI Taxonomy" id="35752"/>
    <lineage>
        <taxon>Bacteria</taxon>
        <taxon>Bacillati</taxon>
        <taxon>Actinomycetota</taxon>
        <taxon>Actinomycetes</taxon>
        <taxon>Micromonosporales</taxon>
        <taxon>Micromonosporaceae</taxon>
        <taxon>Actinoplanes</taxon>
    </lineage>
</organism>
<dbReference type="STRING" id="35752.SAMN05421541_107225"/>
<dbReference type="Pfam" id="PF07690">
    <property type="entry name" value="MFS_1"/>
    <property type="match status" value="1"/>
</dbReference>
<feature type="transmembrane region" description="Helical" evidence="6">
    <location>
        <begin position="64"/>
        <end position="84"/>
    </location>
</feature>
<feature type="transmembrane region" description="Helical" evidence="6">
    <location>
        <begin position="230"/>
        <end position="250"/>
    </location>
</feature>
<keyword evidence="9" id="KW-1185">Reference proteome</keyword>
<evidence type="ECO:0000256" key="5">
    <source>
        <dbReference type="ARBA" id="ARBA00023136"/>
    </source>
</evidence>
<reference evidence="8 9" key="1">
    <citation type="submission" date="2016-10" db="EMBL/GenBank/DDBJ databases">
        <authorList>
            <person name="de Groot N.N."/>
        </authorList>
    </citation>
    <scope>NUCLEOTIDE SEQUENCE [LARGE SCALE GENOMIC DNA]</scope>
    <source>
        <strain evidence="8 9">DSM 43019</strain>
    </source>
</reference>
<dbReference type="InterPro" id="IPR020846">
    <property type="entry name" value="MFS_dom"/>
</dbReference>
<dbReference type="PANTHER" id="PTHR42718:SF9">
    <property type="entry name" value="MAJOR FACILITATOR SUPERFAMILY MULTIDRUG TRANSPORTER MFSC"/>
    <property type="match status" value="1"/>
</dbReference>
<dbReference type="PANTHER" id="PTHR42718">
    <property type="entry name" value="MAJOR FACILITATOR SUPERFAMILY MULTIDRUG TRANSPORTER MFSC"/>
    <property type="match status" value="1"/>
</dbReference>
<evidence type="ECO:0000313" key="8">
    <source>
        <dbReference type="EMBL" id="SFF21538.1"/>
    </source>
</evidence>
<gene>
    <name evidence="8" type="ORF">SAMN05421541_107225</name>
</gene>
<proteinExistence type="predicted"/>
<feature type="transmembrane region" description="Helical" evidence="6">
    <location>
        <begin position="121"/>
        <end position="139"/>
    </location>
</feature>
<evidence type="ECO:0000256" key="2">
    <source>
        <dbReference type="ARBA" id="ARBA00022448"/>
    </source>
</evidence>
<sequence length="268" mass="26573">MGVLVLAVLVWWQRRAAAPLIDLALFRDRSFAGGTLLATIAGFAFFGLLFALPQLFQAVGGADAFGAGLRLLPVIGGLMAGARIGERLAARTGPRVVIAAGLTLMAAALFTGAATDAAAGYGVVAAWISVAGVGLGLTMPTSMNVAISALGAERSGVGNALIQAVRQVGSAIGVAVLGTALNAGYRSALPATAGAEFRDSAATGTTAAQRLGDDGLLEAVRAAFVHGMDLSLILSGGVAAAGVVLALVILPRGARAGREPDVLAESGS</sequence>
<feature type="domain" description="Major facilitator superfamily (MFS) profile" evidence="7">
    <location>
        <begin position="1"/>
        <end position="254"/>
    </location>
</feature>
<keyword evidence="3 6" id="KW-0812">Transmembrane</keyword>
<protein>
    <submittedName>
        <fullName evidence="8">Major Facilitator Superfamily protein</fullName>
    </submittedName>
</protein>
<dbReference type="EMBL" id="FONV01000007">
    <property type="protein sequence ID" value="SFF21538.1"/>
    <property type="molecule type" value="Genomic_DNA"/>
</dbReference>
<accession>A0A1I2GWD4</accession>
<dbReference type="GO" id="GO:0022857">
    <property type="term" value="F:transmembrane transporter activity"/>
    <property type="evidence" value="ECO:0007669"/>
    <property type="project" value="InterPro"/>
</dbReference>
<dbReference type="SUPFAM" id="SSF103473">
    <property type="entry name" value="MFS general substrate transporter"/>
    <property type="match status" value="1"/>
</dbReference>
<evidence type="ECO:0000256" key="3">
    <source>
        <dbReference type="ARBA" id="ARBA00022692"/>
    </source>
</evidence>
<dbReference type="InterPro" id="IPR011701">
    <property type="entry name" value="MFS"/>
</dbReference>
<keyword evidence="4 6" id="KW-1133">Transmembrane helix</keyword>
<keyword evidence="2" id="KW-0813">Transport</keyword>
<dbReference type="AlphaFoldDB" id="A0A1I2GWD4"/>
<evidence type="ECO:0000256" key="1">
    <source>
        <dbReference type="ARBA" id="ARBA00004651"/>
    </source>
</evidence>
<feature type="transmembrane region" description="Helical" evidence="6">
    <location>
        <begin position="33"/>
        <end position="52"/>
    </location>
</feature>
<dbReference type="PROSITE" id="PS50850">
    <property type="entry name" value="MFS"/>
    <property type="match status" value="1"/>
</dbReference>
<dbReference type="Proteomes" id="UP000199645">
    <property type="component" value="Unassembled WGS sequence"/>
</dbReference>
<evidence type="ECO:0000256" key="6">
    <source>
        <dbReference type="SAM" id="Phobius"/>
    </source>
</evidence>